<dbReference type="InterPro" id="IPR041991">
    <property type="entry name" value="Ribosomal_eL27_KOW"/>
</dbReference>
<evidence type="ECO:0000313" key="5">
    <source>
        <dbReference type="EMBL" id="KAK2195307.1"/>
    </source>
</evidence>
<keyword evidence="2 5" id="KW-0689">Ribosomal protein</keyword>
<dbReference type="InterPro" id="IPR001141">
    <property type="entry name" value="Ribosomal_eL27"/>
</dbReference>
<dbReference type="AlphaFoldDB" id="A0AAD9PI63"/>
<protein>
    <submittedName>
        <fullName evidence="5">Bifunctional Eukaryotic Ribosomal Protein L27</fullName>
    </submittedName>
</protein>
<comment type="similarity">
    <text evidence="1">Belongs to the eukaryotic ribosomal protein eL27 family.</text>
</comment>
<dbReference type="Pfam" id="PF01777">
    <property type="entry name" value="Ribosomal_L27e"/>
    <property type="match status" value="1"/>
</dbReference>
<comment type="caution">
    <text evidence="5">The sequence shown here is derived from an EMBL/GenBank/DDBJ whole genome shotgun (WGS) entry which is preliminary data.</text>
</comment>
<dbReference type="PANTHER" id="PTHR10497">
    <property type="entry name" value="60S RIBOSOMAL PROTEIN L27"/>
    <property type="match status" value="1"/>
</dbReference>
<dbReference type="Gene3D" id="2.30.30.770">
    <property type="match status" value="1"/>
</dbReference>
<dbReference type="InterPro" id="IPR005824">
    <property type="entry name" value="KOW"/>
</dbReference>
<evidence type="ECO:0000313" key="6">
    <source>
        <dbReference type="Proteomes" id="UP001214638"/>
    </source>
</evidence>
<sequence length="159" mass="18221">MAKILRPGRVVIILSGRRAGKKAVIVQVNENSTKEKPYAHCLVAGIEKPPMKVTKKMPKKKIEKRLKIKTFVKFININHVMPTRYVVTNCIDPKALVTEEQMQDQASRKAARKAIKGIFEEWFVYSEFQTKCSFSKPELVDASAKGNRDAVFLKKRLRF</sequence>
<accession>A0AAD9PI63</accession>
<proteinExistence type="inferred from homology"/>
<gene>
    <name evidence="5" type="ORF">BdWA1_002980</name>
</gene>
<evidence type="ECO:0000256" key="3">
    <source>
        <dbReference type="ARBA" id="ARBA00023274"/>
    </source>
</evidence>
<dbReference type="CDD" id="cd06090">
    <property type="entry name" value="KOW_RPL27"/>
    <property type="match status" value="1"/>
</dbReference>
<name>A0AAD9PI63_9APIC</name>
<dbReference type="GO" id="GO:0005840">
    <property type="term" value="C:ribosome"/>
    <property type="evidence" value="ECO:0007669"/>
    <property type="project" value="UniProtKB-KW"/>
</dbReference>
<reference evidence="5" key="1">
    <citation type="journal article" date="2023" name="Nat. Microbiol.">
        <title>Babesia duncani multi-omics identifies virulence factors and drug targets.</title>
        <authorList>
            <person name="Singh P."/>
            <person name="Lonardi S."/>
            <person name="Liang Q."/>
            <person name="Vydyam P."/>
            <person name="Khabirova E."/>
            <person name="Fang T."/>
            <person name="Gihaz S."/>
            <person name="Thekkiniath J."/>
            <person name="Munshi M."/>
            <person name="Abel S."/>
            <person name="Ciampossin L."/>
            <person name="Batugedara G."/>
            <person name="Gupta M."/>
            <person name="Lu X.M."/>
            <person name="Lenz T."/>
            <person name="Chakravarty S."/>
            <person name="Cornillot E."/>
            <person name="Hu Y."/>
            <person name="Ma W."/>
            <person name="Gonzalez L.M."/>
            <person name="Sanchez S."/>
            <person name="Estrada K."/>
            <person name="Sanchez-Flores A."/>
            <person name="Montero E."/>
            <person name="Harb O.S."/>
            <person name="Le Roch K.G."/>
            <person name="Mamoun C.B."/>
        </authorList>
    </citation>
    <scope>NUCLEOTIDE SEQUENCE</scope>
    <source>
        <strain evidence="5">WA1</strain>
    </source>
</reference>
<dbReference type="GO" id="GO:0003735">
    <property type="term" value="F:structural constituent of ribosome"/>
    <property type="evidence" value="ECO:0007669"/>
    <property type="project" value="InterPro"/>
</dbReference>
<dbReference type="KEGG" id="bdw:94337277"/>
<dbReference type="InterPro" id="IPR038655">
    <property type="entry name" value="Ribosomal_eL27_sf"/>
</dbReference>
<dbReference type="Proteomes" id="UP001214638">
    <property type="component" value="Unassembled WGS sequence"/>
</dbReference>
<keyword evidence="6" id="KW-1185">Reference proteome</keyword>
<organism evidence="5 6">
    <name type="scientific">Babesia duncani</name>
    <dbReference type="NCBI Taxonomy" id="323732"/>
    <lineage>
        <taxon>Eukaryota</taxon>
        <taxon>Sar</taxon>
        <taxon>Alveolata</taxon>
        <taxon>Apicomplexa</taxon>
        <taxon>Aconoidasida</taxon>
        <taxon>Piroplasmida</taxon>
        <taxon>Babesiidae</taxon>
        <taxon>Babesia</taxon>
    </lineage>
</organism>
<feature type="domain" description="KOW" evidence="4">
    <location>
        <begin position="4"/>
        <end position="31"/>
    </location>
</feature>
<dbReference type="RefSeq" id="XP_067802150.1">
    <property type="nucleotide sequence ID" value="XM_067947999.1"/>
</dbReference>
<dbReference type="EMBL" id="JALLKP010000004">
    <property type="protein sequence ID" value="KAK2195307.1"/>
    <property type="molecule type" value="Genomic_DNA"/>
</dbReference>
<evidence type="ECO:0000256" key="2">
    <source>
        <dbReference type="ARBA" id="ARBA00022980"/>
    </source>
</evidence>
<evidence type="ECO:0000259" key="4">
    <source>
        <dbReference type="SMART" id="SM00739"/>
    </source>
</evidence>
<dbReference type="InterPro" id="IPR008991">
    <property type="entry name" value="Translation_prot_SH3-like_sf"/>
</dbReference>
<dbReference type="GO" id="GO:0006412">
    <property type="term" value="P:translation"/>
    <property type="evidence" value="ECO:0007669"/>
    <property type="project" value="InterPro"/>
</dbReference>
<dbReference type="GeneID" id="94337277"/>
<dbReference type="Pfam" id="PF00467">
    <property type="entry name" value="KOW"/>
    <property type="match status" value="1"/>
</dbReference>
<dbReference type="SMART" id="SM00739">
    <property type="entry name" value="KOW"/>
    <property type="match status" value="1"/>
</dbReference>
<keyword evidence="3" id="KW-0687">Ribonucleoprotein</keyword>
<dbReference type="SUPFAM" id="SSF50104">
    <property type="entry name" value="Translation proteins SH3-like domain"/>
    <property type="match status" value="1"/>
</dbReference>
<dbReference type="GO" id="GO:1990904">
    <property type="term" value="C:ribonucleoprotein complex"/>
    <property type="evidence" value="ECO:0007669"/>
    <property type="project" value="UniProtKB-KW"/>
</dbReference>
<evidence type="ECO:0000256" key="1">
    <source>
        <dbReference type="ARBA" id="ARBA00009124"/>
    </source>
</evidence>